<sequence length="215" mass="25202">MKEIGEENSNYPVDCTIKWKSPRRSFQYYIVKEGVYPPESYLTYTRGSNHYPIPDNYVVETTYGKSEKMVTCFINYYNKKPQYKIKFGLHDDEYICSDLSPTATANNYLKAYYEKIANEKKIKNPNFQQSLLNSKTNGVYLFGLQLQQINILSGIENQIKQHFNTKDVVKIDKLVFTVNDSKFQIIYQPKNDDERNQITALIQAMDNNRISRSSY</sequence>
<name>A0ACA9KMT9_9GLOM</name>
<dbReference type="EMBL" id="CAJVPM010002197">
    <property type="protein sequence ID" value="CAG8481914.1"/>
    <property type="molecule type" value="Genomic_DNA"/>
</dbReference>
<proteinExistence type="predicted"/>
<protein>
    <submittedName>
        <fullName evidence="1">11031_t:CDS:1</fullName>
    </submittedName>
</protein>
<accession>A0ACA9KMT9</accession>
<organism evidence="1 2">
    <name type="scientific">Scutellospora calospora</name>
    <dbReference type="NCBI Taxonomy" id="85575"/>
    <lineage>
        <taxon>Eukaryota</taxon>
        <taxon>Fungi</taxon>
        <taxon>Fungi incertae sedis</taxon>
        <taxon>Mucoromycota</taxon>
        <taxon>Glomeromycotina</taxon>
        <taxon>Glomeromycetes</taxon>
        <taxon>Diversisporales</taxon>
        <taxon>Gigasporaceae</taxon>
        <taxon>Scutellospora</taxon>
    </lineage>
</organism>
<evidence type="ECO:0000313" key="1">
    <source>
        <dbReference type="EMBL" id="CAG8481914.1"/>
    </source>
</evidence>
<dbReference type="Proteomes" id="UP000789860">
    <property type="component" value="Unassembled WGS sequence"/>
</dbReference>
<reference evidence="1" key="1">
    <citation type="submission" date="2021-06" db="EMBL/GenBank/DDBJ databases">
        <authorList>
            <person name="Kallberg Y."/>
            <person name="Tangrot J."/>
            <person name="Rosling A."/>
        </authorList>
    </citation>
    <scope>NUCLEOTIDE SEQUENCE</scope>
    <source>
        <strain evidence="1">AU212A</strain>
    </source>
</reference>
<evidence type="ECO:0000313" key="2">
    <source>
        <dbReference type="Proteomes" id="UP000789860"/>
    </source>
</evidence>
<keyword evidence="2" id="KW-1185">Reference proteome</keyword>
<comment type="caution">
    <text evidence="1">The sequence shown here is derived from an EMBL/GenBank/DDBJ whole genome shotgun (WGS) entry which is preliminary data.</text>
</comment>
<gene>
    <name evidence="1" type="ORF">SCALOS_LOCUS2457</name>
</gene>